<dbReference type="Pfam" id="PF02687">
    <property type="entry name" value="FtsX"/>
    <property type="match status" value="1"/>
</dbReference>
<feature type="transmembrane region" description="Helical" evidence="7">
    <location>
        <begin position="336"/>
        <end position="362"/>
    </location>
</feature>
<feature type="domain" description="ABC3 transporter permease C-terminal" evidence="8">
    <location>
        <begin position="302"/>
        <end position="410"/>
    </location>
</feature>
<evidence type="ECO:0000313" key="9">
    <source>
        <dbReference type="EMBL" id="MBZ0160449.1"/>
    </source>
</evidence>
<accession>A0AAJ1AIK6</accession>
<dbReference type="EMBL" id="JAIOIU010000125">
    <property type="protein sequence ID" value="MBZ0160449.1"/>
    <property type="molecule type" value="Genomic_DNA"/>
</dbReference>
<evidence type="ECO:0000256" key="5">
    <source>
        <dbReference type="ARBA" id="ARBA00022989"/>
    </source>
</evidence>
<comment type="subcellular location">
    <subcellularLocation>
        <location evidence="1">Cell membrane</location>
        <topology evidence="1">Multi-pass membrane protein</topology>
    </subcellularLocation>
</comment>
<evidence type="ECO:0000256" key="3">
    <source>
        <dbReference type="ARBA" id="ARBA00022475"/>
    </source>
</evidence>
<evidence type="ECO:0000259" key="8">
    <source>
        <dbReference type="Pfam" id="PF02687"/>
    </source>
</evidence>
<name>A0AAJ1AIK6_9BACT</name>
<gene>
    <name evidence="9" type="ORF">K8G79_09990</name>
</gene>
<reference evidence="9 10" key="1">
    <citation type="journal article" date="2021" name="bioRxiv">
        <title>Unraveling nitrogen, sulfur and carbon metabolic pathways and microbial community transcriptional responses to substrate deprivation and toxicity stresses in a bioreactor mimicking anoxic brackish coastal sediment conditions.</title>
        <authorList>
            <person name="Martins P.D."/>
            <person name="Echeveste M.J."/>
            <person name="Arshad A."/>
            <person name="Kurth J."/>
            <person name="Ouboter H."/>
            <person name="Jetten M.S.M."/>
            <person name="Welte C.U."/>
        </authorList>
    </citation>
    <scope>NUCLEOTIDE SEQUENCE [LARGE SCALE GENOMIC DNA]</scope>
    <source>
        <strain evidence="9">MAG_38</strain>
    </source>
</reference>
<protein>
    <submittedName>
        <fullName evidence="9">FtsX-like permease family protein</fullName>
    </submittedName>
</protein>
<evidence type="ECO:0000256" key="1">
    <source>
        <dbReference type="ARBA" id="ARBA00004651"/>
    </source>
</evidence>
<comment type="similarity">
    <text evidence="2">Belongs to the ABC-4 integral membrane protein family. LolC/E subfamily.</text>
</comment>
<dbReference type="PANTHER" id="PTHR30489">
    <property type="entry name" value="LIPOPROTEIN-RELEASING SYSTEM TRANSMEMBRANE PROTEIN LOLE"/>
    <property type="match status" value="1"/>
</dbReference>
<sequence>MRAWIEKQQYLIDFTLSSLIRRKVKNVSLLALYTLIVFILASVMFFTHSIKKEASVILHGSPEIIVQKVRAGRHELFPIRQIEQMKTIRGVASVEGRLWGYYFDPDVGANYTLLVPGTGSESATHNDAPAPIVVVEDDEHTESADRSAEPLYRVNLETLKPGTMVIGEGIARLRHAGTGDLLAFRAFDGTSVSLRIADTFSSKSELVSSDLMVVTETDFRRLFGLPVDVVTDVVLTVNNPREVPTVATKITKILPDARPITREELLRTYDSIFNWRSGMMLVLLSAAVLAFVIFAWDKASGLSAAEKWEIGVLKAIGWETADIIQMKFWEGTVVSLTAFFTGVILAYLHVFLLSSVVFELALKGWSTLYPQFQLTPSVNAAQLTTLFFLTVVPYITATIVPIWRAATLDPDTAMRRVGD</sequence>
<evidence type="ECO:0000256" key="2">
    <source>
        <dbReference type="ARBA" id="ARBA00005236"/>
    </source>
</evidence>
<dbReference type="InterPro" id="IPR003838">
    <property type="entry name" value="ABC3_permease_C"/>
</dbReference>
<feature type="transmembrane region" description="Helical" evidence="7">
    <location>
        <begin position="277"/>
        <end position="296"/>
    </location>
</feature>
<keyword evidence="3" id="KW-1003">Cell membrane</keyword>
<keyword evidence="6 7" id="KW-0472">Membrane</keyword>
<dbReference type="AlphaFoldDB" id="A0AAJ1AIK6"/>
<organism evidence="9 10">
    <name type="scientific">Candidatus Methylomirabilis tolerans</name>
    <dbReference type="NCBI Taxonomy" id="3123416"/>
    <lineage>
        <taxon>Bacteria</taxon>
        <taxon>Candidatus Methylomirabilota</taxon>
        <taxon>Candidatus Methylomirabilia</taxon>
        <taxon>Candidatus Methylomirabilales</taxon>
        <taxon>Candidatus Methylomirabilaceae</taxon>
        <taxon>Candidatus Methylomirabilis</taxon>
    </lineage>
</organism>
<dbReference type="InterPro" id="IPR051447">
    <property type="entry name" value="Lipoprotein-release_system"/>
</dbReference>
<evidence type="ECO:0000313" key="10">
    <source>
        <dbReference type="Proteomes" id="UP001197609"/>
    </source>
</evidence>
<dbReference type="Proteomes" id="UP001197609">
    <property type="component" value="Unassembled WGS sequence"/>
</dbReference>
<evidence type="ECO:0000256" key="4">
    <source>
        <dbReference type="ARBA" id="ARBA00022692"/>
    </source>
</evidence>
<keyword evidence="5 7" id="KW-1133">Transmembrane helix</keyword>
<proteinExistence type="inferred from homology"/>
<dbReference type="PANTHER" id="PTHR30489:SF0">
    <property type="entry name" value="LIPOPROTEIN-RELEASING SYSTEM TRANSMEMBRANE PROTEIN LOLE"/>
    <property type="match status" value="1"/>
</dbReference>
<evidence type="ECO:0000256" key="7">
    <source>
        <dbReference type="SAM" id="Phobius"/>
    </source>
</evidence>
<comment type="caution">
    <text evidence="9">The sequence shown here is derived from an EMBL/GenBank/DDBJ whole genome shotgun (WGS) entry which is preliminary data.</text>
</comment>
<evidence type="ECO:0000256" key="6">
    <source>
        <dbReference type="ARBA" id="ARBA00023136"/>
    </source>
</evidence>
<feature type="transmembrane region" description="Helical" evidence="7">
    <location>
        <begin position="27"/>
        <end position="46"/>
    </location>
</feature>
<dbReference type="GO" id="GO:0098797">
    <property type="term" value="C:plasma membrane protein complex"/>
    <property type="evidence" value="ECO:0007669"/>
    <property type="project" value="TreeGrafter"/>
</dbReference>
<dbReference type="GO" id="GO:0044874">
    <property type="term" value="P:lipoprotein localization to outer membrane"/>
    <property type="evidence" value="ECO:0007669"/>
    <property type="project" value="TreeGrafter"/>
</dbReference>
<keyword evidence="4 7" id="KW-0812">Transmembrane</keyword>
<feature type="transmembrane region" description="Helical" evidence="7">
    <location>
        <begin position="383"/>
        <end position="403"/>
    </location>
</feature>